<evidence type="ECO:0000256" key="2">
    <source>
        <dbReference type="SAM" id="Phobius"/>
    </source>
</evidence>
<comment type="caution">
    <text evidence="3">The sequence shown here is derived from an EMBL/GenBank/DDBJ whole genome shotgun (WGS) entry which is preliminary data.</text>
</comment>
<feature type="transmembrane region" description="Helical" evidence="2">
    <location>
        <begin position="77"/>
        <end position="97"/>
    </location>
</feature>
<name>A0A3A9WPA7_9ACTN</name>
<keyword evidence="2" id="KW-0472">Membrane</keyword>
<evidence type="ECO:0000313" key="6">
    <source>
        <dbReference type="Proteomes" id="UP000275024"/>
    </source>
</evidence>
<keyword evidence="2" id="KW-0812">Transmembrane</keyword>
<dbReference type="EMBL" id="RBDX01000007">
    <property type="protein sequence ID" value="RKN09586.1"/>
    <property type="molecule type" value="Genomic_DNA"/>
</dbReference>
<dbReference type="EMBL" id="RBDY01000007">
    <property type="protein sequence ID" value="RKN23265.1"/>
    <property type="molecule type" value="Genomic_DNA"/>
</dbReference>
<evidence type="ECO:0000256" key="1">
    <source>
        <dbReference type="SAM" id="MobiDB-lite"/>
    </source>
</evidence>
<feature type="transmembrane region" description="Helical" evidence="2">
    <location>
        <begin position="12"/>
        <end position="33"/>
    </location>
</feature>
<sequence length="136" mass="14203">MFGGQGITGSDANLLTGMFFPFLIASLIAVAAIALRSASLMTVAGLLVLGFTILWMARQYQTAHSLTVGPGGMSWPVLGPLLGGIGLLAAAMMYAAARHVEHMRAAHGGGGEVRHGPWSRMRRRGEGEGEQGREAA</sequence>
<proteinExistence type="predicted"/>
<dbReference type="AlphaFoldDB" id="A0A3A9WPA7"/>
<evidence type="ECO:0000313" key="5">
    <source>
        <dbReference type="Proteomes" id="UP000268652"/>
    </source>
</evidence>
<reference evidence="5 6" key="1">
    <citation type="submission" date="2018-09" db="EMBL/GenBank/DDBJ databases">
        <title>Streptomyces sp. nov. DS1-2, an endophytic actinomycete isolated from roots of Dendrobium scabrilingue.</title>
        <authorList>
            <person name="Kuncharoen N."/>
            <person name="Kudo T."/>
            <person name="Ohkuma M."/>
            <person name="Yuki M."/>
            <person name="Tanasupawat S."/>
        </authorList>
    </citation>
    <scope>NUCLEOTIDE SEQUENCE [LARGE SCALE GENOMIC DNA]</scope>
    <source>
        <strain evidence="3 6">AZ1-7</strain>
        <strain evidence="4 5">DS1-2</strain>
    </source>
</reference>
<organism evidence="3 6">
    <name type="scientific">Streptomyces radicis</name>
    <dbReference type="NCBI Taxonomy" id="1750517"/>
    <lineage>
        <taxon>Bacteria</taxon>
        <taxon>Bacillati</taxon>
        <taxon>Actinomycetota</taxon>
        <taxon>Actinomycetes</taxon>
        <taxon>Kitasatosporales</taxon>
        <taxon>Streptomycetaceae</taxon>
        <taxon>Streptomyces</taxon>
    </lineage>
</organism>
<keyword evidence="5" id="KW-1185">Reference proteome</keyword>
<evidence type="ECO:0000313" key="3">
    <source>
        <dbReference type="EMBL" id="RKN09586.1"/>
    </source>
</evidence>
<dbReference type="Proteomes" id="UP000268652">
    <property type="component" value="Unassembled WGS sequence"/>
</dbReference>
<accession>A0A3A9WPA7</accession>
<keyword evidence="2" id="KW-1133">Transmembrane helix</keyword>
<feature type="transmembrane region" description="Helical" evidence="2">
    <location>
        <begin position="40"/>
        <end position="57"/>
    </location>
</feature>
<evidence type="ECO:0000313" key="4">
    <source>
        <dbReference type="EMBL" id="RKN23265.1"/>
    </source>
</evidence>
<feature type="region of interest" description="Disordered" evidence="1">
    <location>
        <begin position="107"/>
        <end position="136"/>
    </location>
</feature>
<gene>
    <name evidence="4" type="ORF">D7318_12145</name>
    <name evidence="3" type="ORF">D7319_10965</name>
</gene>
<dbReference type="Proteomes" id="UP000275024">
    <property type="component" value="Unassembled WGS sequence"/>
</dbReference>
<protein>
    <submittedName>
        <fullName evidence="3">Uncharacterized protein</fullName>
    </submittedName>
</protein>
<feature type="compositionally biased region" description="Basic and acidic residues" evidence="1">
    <location>
        <begin position="124"/>
        <end position="136"/>
    </location>
</feature>